<protein>
    <submittedName>
        <fullName evidence="2">Uncharacterized protein</fullName>
    </submittedName>
</protein>
<gene>
    <name evidence="2" type="ORF">PIB30_089040</name>
</gene>
<feature type="region of interest" description="Disordered" evidence="1">
    <location>
        <begin position="119"/>
        <end position="170"/>
    </location>
</feature>
<reference evidence="2 3" key="1">
    <citation type="journal article" date="2023" name="Plants (Basel)">
        <title>Bridging the Gap: Combining Genomics and Transcriptomics Approaches to Understand Stylosanthes scabra, an Orphan Legume from the Brazilian Caatinga.</title>
        <authorList>
            <person name="Ferreira-Neto J.R.C."/>
            <person name="da Silva M.D."/>
            <person name="Binneck E."/>
            <person name="de Melo N.F."/>
            <person name="da Silva R.H."/>
            <person name="de Melo A.L.T.M."/>
            <person name="Pandolfi V."/>
            <person name="Bustamante F.O."/>
            <person name="Brasileiro-Vidal A.C."/>
            <person name="Benko-Iseppon A.M."/>
        </authorList>
    </citation>
    <scope>NUCLEOTIDE SEQUENCE [LARGE SCALE GENOMIC DNA]</scope>
    <source>
        <tissue evidence="2">Leaves</tissue>
    </source>
</reference>
<comment type="caution">
    <text evidence="2">The sequence shown here is derived from an EMBL/GenBank/DDBJ whole genome shotgun (WGS) entry which is preliminary data.</text>
</comment>
<evidence type="ECO:0000256" key="1">
    <source>
        <dbReference type="SAM" id="MobiDB-lite"/>
    </source>
</evidence>
<feature type="compositionally biased region" description="Pro residues" evidence="1">
    <location>
        <begin position="77"/>
        <end position="86"/>
    </location>
</feature>
<evidence type="ECO:0000313" key="3">
    <source>
        <dbReference type="Proteomes" id="UP001341840"/>
    </source>
</evidence>
<feature type="region of interest" description="Disordered" evidence="1">
    <location>
        <begin position="19"/>
        <end position="92"/>
    </location>
</feature>
<proteinExistence type="predicted"/>
<dbReference type="EMBL" id="JASCZI010122474">
    <property type="protein sequence ID" value="MED6164351.1"/>
    <property type="molecule type" value="Genomic_DNA"/>
</dbReference>
<evidence type="ECO:0000313" key="2">
    <source>
        <dbReference type="EMBL" id="MED6164351.1"/>
    </source>
</evidence>
<keyword evidence="3" id="KW-1185">Reference proteome</keyword>
<dbReference type="Proteomes" id="UP001341840">
    <property type="component" value="Unassembled WGS sequence"/>
</dbReference>
<accession>A0ABU6UW91</accession>
<feature type="non-terminal residue" evidence="2">
    <location>
        <position position="1"/>
    </location>
</feature>
<sequence>LQEDNAVASTHNFHDTTINLPYNRQYYPQGGRDNQPARWIPPQEQQAQPRQPYTYKLLQRIANQSTVNPQAQAQPSSPLPSQPLPNPKGGINAVQLEEEEDEVEDEDDENGWLHELLKKMANSDDKEDEESEDESGEEDEDESMEEGSEDEFVNEGDQTEEEAREEDRDKGKIFFINTLFKEKKNEEEVPIKCGDPGPCLVTCNIRGISIPDCLCDHGACRNIMPFEVYEL</sequence>
<organism evidence="2 3">
    <name type="scientific">Stylosanthes scabra</name>
    <dbReference type="NCBI Taxonomy" id="79078"/>
    <lineage>
        <taxon>Eukaryota</taxon>
        <taxon>Viridiplantae</taxon>
        <taxon>Streptophyta</taxon>
        <taxon>Embryophyta</taxon>
        <taxon>Tracheophyta</taxon>
        <taxon>Spermatophyta</taxon>
        <taxon>Magnoliopsida</taxon>
        <taxon>eudicotyledons</taxon>
        <taxon>Gunneridae</taxon>
        <taxon>Pentapetalae</taxon>
        <taxon>rosids</taxon>
        <taxon>fabids</taxon>
        <taxon>Fabales</taxon>
        <taxon>Fabaceae</taxon>
        <taxon>Papilionoideae</taxon>
        <taxon>50 kb inversion clade</taxon>
        <taxon>dalbergioids sensu lato</taxon>
        <taxon>Dalbergieae</taxon>
        <taxon>Pterocarpus clade</taxon>
        <taxon>Stylosanthes</taxon>
    </lineage>
</organism>
<feature type="compositionally biased region" description="Low complexity" evidence="1">
    <location>
        <begin position="41"/>
        <end position="52"/>
    </location>
</feature>
<feature type="compositionally biased region" description="Acidic residues" evidence="1">
    <location>
        <begin position="125"/>
        <end position="164"/>
    </location>
</feature>
<name>A0ABU6UW91_9FABA</name>